<dbReference type="GO" id="GO:0034039">
    <property type="term" value="F:8-oxo-7,8-dihydroguanine DNA N-glycosylase activity"/>
    <property type="evidence" value="ECO:0007669"/>
    <property type="project" value="TreeGrafter"/>
</dbReference>
<feature type="active site" description="Proton donor; for delta-elimination activity" evidence="15">
    <location>
        <position position="260"/>
    </location>
</feature>
<feature type="active site" description="Proton donor" evidence="15">
    <location>
        <position position="3"/>
    </location>
</feature>
<dbReference type="SUPFAM" id="SSF57716">
    <property type="entry name" value="Glucocorticoid receptor-like (DNA-binding domain)"/>
    <property type="match status" value="1"/>
</dbReference>
<evidence type="ECO:0000256" key="2">
    <source>
        <dbReference type="ARBA" id="ARBA00009409"/>
    </source>
</evidence>
<comment type="subunit">
    <text evidence="3 15">Monomer.</text>
</comment>
<keyword evidence="4 15" id="KW-0479">Metal-binding</keyword>
<evidence type="ECO:0000256" key="6">
    <source>
        <dbReference type="ARBA" id="ARBA00022771"/>
    </source>
</evidence>
<dbReference type="InterPro" id="IPR010663">
    <property type="entry name" value="Znf_FPG/IleRS"/>
</dbReference>
<dbReference type="GO" id="GO:0008270">
    <property type="term" value="F:zinc ion binding"/>
    <property type="evidence" value="ECO:0007669"/>
    <property type="project" value="UniProtKB-UniRule"/>
</dbReference>
<dbReference type="InterPro" id="IPR015887">
    <property type="entry name" value="DNA_glyclase_Znf_dom_DNA_BS"/>
</dbReference>
<keyword evidence="10 15" id="KW-0234">DNA repair</keyword>
<comment type="cofactor">
    <cofactor evidence="15">
        <name>Zn(2+)</name>
        <dbReference type="ChEBI" id="CHEBI:29105"/>
    </cofactor>
    <text evidence="15">Binds 1 zinc ion per subunit.</text>
</comment>
<keyword evidence="11 15" id="KW-0456">Lyase</keyword>
<evidence type="ECO:0000256" key="8">
    <source>
        <dbReference type="ARBA" id="ARBA00022833"/>
    </source>
</evidence>
<evidence type="ECO:0000256" key="15">
    <source>
        <dbReference type="HAMAP-Rule" id="MF_00103"/>
    </source>
</evidence>
<evidence type="ECO:0000256" key="7">
    <source>
        <dbReference type="ARBA" id="ARBA00022801"/>
    </source>
</evidence>
<feature type="binding site" evidence="15">
    <location>
        <position position="151"/>
    </location>
    <ligand>
        <name>DNA</name>
        <dbReference type="ChEBI" id="CHEBI:16991"/>
    </ligand>
</feature>
<feature type="domain" description="Formamidopyrimidine-DNA glycosylase catalytic" evidence="17">
    <location>
        <begin position="2"/>
        <end position="112"/>
    </location>
</feature>
<feature type="active site" description="Schiff-base intermediate with DNA" evidence="15">
    <location>
        <position position="2"/>
    </location>
</feature>
<dbReference type="Pfam" id="PF06827">
    <property type="entry name" value="zf-FPG_IleRS"/>
    <property type="match status" value="1"/>
</dbReference>
<evidence type="ECO:0000256" key="11">
    <source>
        <dbReference type="ARBA" id="ARBA00023239"/>
    </source>
</evidence>
<comment type="function">
    <text evidence="15">Involved in base excision repair of DNA damaged by oxidation or by mutagenic agents. Acts as DNA glycosylase that recognizes and removes damaged bases. Has a preference for oxidized purines, such as 7,8-dihydro-8-oxoguanine (8-oxoG). Has AP (apurinic/apyrimidinic) lyase activity and introduces nicks in the DNA strand. Cleaves the DNA backbone by beta-delta elimination to generate a single-strand break at the site of the removed base with both 3'- and 5'-phosphates.</text>
</comment>
<evidence type="ECO:0000259" key="17">
    <source>
        <dbReference type="PROSITE" id="PS51068"/>
    </source>
</evidence>
<dbReference type="SMART" id="SM01232">
    <property type="entry name" value="H2TH"/>
    <property type="match status" value="1"/>
</dbReference>
<dbReference type="InterPro" id="IPR010979">
    <property type="entry name" value="Ribosomal_uS13-like_H2TH"/>
</dbReference>
<sequence>MPELPEVEVSRQGITPFLTGKQITRVEVRDKRLRWPVPDEVNQLEGQTIIAVRRRAKYLLIDTAIGSAILHLGMSGRLRVIDSTTVADKHDHIQIHLCSGKMLRLTDPRRFGAFLWGGTTPLAHPLLSKLGPEPLTEQFDANVLYGRSRGRKSAVKTFIMDNHNVVGVGNIYANEALFAARINPKTAAGKISLARYLLLTEEIKSVLAHAIQQGGTTLKDFAQSDGKPGYFVQELKVYGKGGQSCPNCGAELKEIKLGQRSTVYCAICQR</sequence>
<name>A0A368NNZ6_9GAMM</name>
<evidence type="ECO:0000256" key="10">
    <source>
        <dbReference type="ARBA" id="ARBA00023204"/>
    </source>
</evidence>
<dbReference type="InterPro" id="IPR000214">
    <property type="entry name" value="Znf_DNA_glyclase/AP_lyase"/>
</dbReference>
<dbReference type="EC" id="3.2.2.23" evidence="15"/>
<keyword evidence="8 15" id="KW-0862">Zinc</keyword>
<feature type="binding site" evidence="15">
    <location>
        <position position="90"/>
    </location>
    <ligand>
        <name>DNA</name>
        <dbReference type="ChEBI" id="CHEBI:16991"/>
    </ligand>
</feature>
<dbReference type="FunFam" id="3.20.190.10:FF:000001">
    <property type="entry name" value="Formamidopyrimidine-DNA glycosylase"/>
    <property type="match status" value="1"/>
</dbReference>
<dbReference type="Pfam" id="PF06831">
    <property type="entry name" value="H2TH"/>
    <property type="match status" value="1"/>
</dbReference>
<evidence type="ECO:0000256" key="4">
    <source>
        <dbReference type="ARBA" id="ARBA00022723"/>
    </source>
</evidence>
<dbReference type="PROSITE" id="PS51068">
    <property type="entry name" value="FPG_CAT"/>
    <property type="match status" value="1"/>
</dbReference>
<proteinExistence type="inferred from homology"/>
<dbReference type="SMART" id="SM00898">
    <property type="entry name" value="Fapy_DNA_glyco"/>
    <property type="match status" value="1"/>
</dbReference>
<dbReference type="InterPro" id="IPR035937">
    <property type="entry name" value="FPG_N"/>
</dbReference>
<dbReference type="GO" id="GO:0140078">
    <property type="term" value="F:class I DNA-(apurinic or apyrimidinic site) endonuclease activity"/>
    <property type="evidence" value="ECO:0007669"/>
    <property type="project" value="UniProtKB-EC"/>
</dbReference>
<evidence type="ECO:0000256" key="9">
    <source>
        <dbReference type="ARBA" id="ARBA00023125"/>
    </source>
</evidence>
<dbReference type="GO" id="GO:0006284">
    <property type="term" value="P:base-excision repair"/>
    <property type="evidence" value="ECO:0007669"/>
    <property type="project" value="InterPro"/>
</dbReference>
<dbReference type="RefSeq" id="WP_114337774.1">
    <property type="nucleotide sequence ID" value="NZ_QPID01000003.1"/>
</dbReference>
<dbReference type="SUPFAM" id="SSF46946">
    <property type="entry name" value="S13-like H2TH domain"/>
    <property type="match status" value="1"/>
</dbReference>
<evidence type="ECO:0000313" key="19">
    <source>
        <dbReference type="Proteomes" id="UP000252558"/>
    </source>
</evidence>
<evidence type="ECO:0000256" key="3">
    <source>
        <dbReference type="ARBA" id="ARBA00011245"/>
    </source>
</evidence>
<keyword evidence="12 15" id="KW-0511">Multifunctional enzyme</keyword>
<reference evidence="18 19" key="1">
    <citation type="submission" date="2018-07" db="EMBL/GenBank/DDBJ databases">
        <title>Corallincola holothuriorum sp. nov., a new facultative anaerobe isolated from sea cucumber Apostichopus japonicus.</title>
        <authorList>
            <person name="Xia H."/>
        </authorList>
    </citation>
    <scope>NUCLEOTIDE SEQUENCE [LARGE SCALE GENOMIC DNA]</scope>
    <source>
        <strain evidence="18 19">C4</strain>
    </source>
</reference>
<dbReference type="Pfam" id="PF01149">
    <property type="entry name" value="Fapy_DNA_glyco"/>
    <property type="match status" value="1"/>
</dbReference>
<evidence type="ECO:0000256" key="14">
    <source>
        <dbReference type="ARBA" id="ARBA00044632"/>
    </source>
</evidence>
<dbReference type="InterPro" id="IPR015886">
    <property type="entry name" value="H2TH_FPG"/>
</dbReference>
<dbReference type="PROSITE" id="PS51066">
    <property type="entry name" value="ZF_FPG_2"/>
    <property type="match status" value="1"/>
</dbReference>
<evidence type="ECO:0000256" key="12">
    <source>
        <dbReference type="ARBA" id="ARBA00023268"/>
    </source>
</evidence>
<organism evidence="18 19">
    <name type="scientific">Corallincola holothuriorum</name>
    <dbReference type="NCBI Taxonomy" id="2282215"/>
    <lineage>
        <taxon>Bacteria</taxon>
        <taxon>Pseudomonadati</taxon>
        <taxon>Pseudomonadota</taxon>
        <taxon>Gammaproteobacteria</taxon>
        <taxon>Alteromonadales</taxon>
        <taxon>Psychromonadaceae</taxon>
        <taxon>Corallincola</taxon>
    </lineage>
</organism>
<dbReference type="NCBIfam" id="NF002211">
    <property type="entry name" value="PRK01103.1"/>
    <property type="match status" value="1"/>
</dbReference>
<protein>
    <recommendedName>
        <fullName evidence="15">Formamidopyrimidine-DNA glycosylase</fullName>
        <shortName evidence="15">Fapy-DNA glycosylase</shortName>
        <ecNumber evidence="15">3.2.2.23</ecNumber>
    </recommendedName>
    <alternativeName>
        <fullName evidence="15">DNA-(apurinic or apyrimidinic site) lyase MutM</fullName>
        <shortName evidence="15">AP lyase MutM</shortName>
        <ecNumber evidence="15">4.2.99.18</ecNumber>
    </alternativeName>
</protein>
<keyword evidence="5 15" id="KW-0227">DNA damage</keyword>
<dbReference type="InterPro" id="IPR020629">
    <property type="entry name" value="FPG_Glyclase"/>
</dbReference>
<dbReference type="HAMAP" id="MF_00103">
    <property type="entry name" value="Fapy_DNA_glycosyl"/>
    <property type="match status" value="1"/>
</dbReference>
<dbReference type="PANTHER" id="PTHR22993">
    <property type="entry name" value="FORMAMIDOPYRIMIDINE-DNA GLYCOSYLASE"/>
    <property type="match status" value="1"/>
</dbReference>
<dbReference type="EMBL" id="QPID01000003">
    <property type="protein sequence ID" value="RCU51179.1"/>
    <property type="molecule type" value="Genomic_DNA"/>
</dbReference>
<dbReference type="CDD" id="cd08966">
    <property type="entry name" value="EcFpg-like_N"/>
    <property type="match status" value="1"/>
</dbReference>
<comment type="catalytic activity">
    <reaction evidence="14 15">
        <text>2'-deoxyribonucleotide-(2'-deoxyribose 5'-phosphate)-2'-deoxyribonucleotide-DNA = a 3'-end 2'-deoxyribonucleotide-(2,3-dehydro-2,3-deoxyribose 5'-phosphate)-DNA + a 5'-end 5'-phospho-2'-deoxyribonucleoside-DNA + H(+)</text>
        <dbReference type="Rhea" id="RHEA:66592"/>
        <dbReference type="Rhea" id="RHEA-COMP:13180"/>
        <dbReference type="Rhea" id="RHEA-COMP:16897"/>
        <dbReference type="Rhea" id="RHEA-COMP:17067"/>
        <dbReference type="ChEBI" id="CHEBI:15378"/>
        <dbReference type="ChEBI" id="CHEBI:136412"/>
        <dbReference type="ChEBI" id="CHEBI:157695"/>
        <dbReference type="ChEBI" id="CHEBI:167181"/>
        <dbReference type="EC" id="4.2.99.18"/>
    </reaction>
</comment>
<dbReference type="Gene3D" id="3.20.190.10">
    <property type="entry name" value="MutM-like, N-terminal"/>
    <property type="match status" value="1"/>
</dbReference>
<evidence type="ECO:0000256" key="13">
    <source>
        <dbReference type="ARBA" id="ARBA00023295"/>
    </source>
</evidence>
<accession>A0A368NNZ6</accession>
<dbReference type="InterPro" id="IPR012319">
    <property type="entry name" value="FPG_cat"/>
</dbReference>
<evidence type="ECO:0000313" key="18">
    <source>
        <dbReference type="EMBL" id="RCU51179.1"/>
    </source>
</evidence>
<comment type="caution">
    <text evidence="18">The sequence shown here is derived from an EMBL/GenBank/DDBJ whole genome shotgun (WGS) entry which is preliminary data.</text>
</comment>
<dbReference type="Proteomes" id="UP000252558">
    <property type="component" value="Unassembled WGS sequence"/>
</dbReference>
<dbReference type="EC" id="4.2.99.18" evidence="15"/>
<dbReference type="Gene3D" id="1.10.8.50">
    <property type="match status" value="1"/>
</dbReference>
<feature type="domain" description="FPG-type" evidence="16">
    <location>
        <begin position="236"/>
        <end position="270"/>
    </location>
</feature>
<evidence type="ECO:0000259" key="16">
    <source>
        <dbReference type="PROSITE" id="PS51066"/>
    </source>
</evidence>
<dbReference type="PANTHER" id="PTHR22993:SF9">
    <property type="entry name" value="FORMAMIDOPYRIMIDINE-DNA GLYCOSYLASE"/>
    <property type="match status" value="1"/>
</dbReference>
<dbReference type="FunFam" id="1.10.8.50:FF:000003">
    <property type="entry name" value="Formamidopyrimidine-DNA glycosylase"/>
    <property type="match status" value="1"/>
</dbReference>
<dbReference type="PROSITE" id="PS01242">
    <property type="entry name" value="ZF_FPG_1"/>
    <property type="match status" value="1"/>
</dbReference>
<feature type="active site" description="Proton donor; for beta-elimination activity" evidence="15">
    <location>
        <position position="57"/>
    </location>
</feature>
<dbReference type="SUPFAM" id="SSF81624">
    <property type="entry name" value="N-terminal domain of MutM-like DNA repair proteins"/>
    <property type="match status" value="1"/>
</dbReference>
<comment type="similarity">
    <text evidence="2 15">Belongs to the FPG family.</text>
</comment>
<dbReference type="NCBIfam" id="TIGR00577">
    <property type="entry name" value="fpg"/>
    <property type="match status" value="1"/>
</dbReference>
<evidence type="ECO:0000256" key="1">
    <source>
        <dbReference type="ARBA" id="ARBA00001668"/>
    </source>
</evidence>
<gene>
    <name evidence="15" type="primary">mutM</name>
    <name evidence="15" type="synonym">fpg</name>
    <name evidence="18" type="ORF">DU002_07095</name>
</gene>
<evidence type="ECO:0000256" key="5">
    <source>
        <dbReference type="ARBA" id="ARBA00022763"/>
    </source>
</evidence>
<dbReference type="OrthoDB" id="9800855at2"/>
<keyword evidence="13 15" id="KW-0326">Glycosidase</keyword>
<keyword evidence="9 15" id="KW-0238">DNA-binding</keyword>
<keyword evidence="6 15" id="KW-0863">Zinc-finger</keyword>
<comment type="catalytic activity">
    <reaction evidence="1 15">
        <text>Hydrolysis of DNA containing ring-opened 7-methylguanine residues, releasing 2,6-diamino-4-hydroxy-5-(N-methyl)formamidopyrimidine.</text>
        <dbReference type="EC" id="3.2.2.23"/>
    </reaction>
</comment>
<keyword evidence="7 15" id="KW-0378">Hydrolase</keyword>
<dbReference type="AlphaFoldDB" id="A0A368NNZ6"/>
<keyword evidence="19" id="KW-1185">Reference proteome</keyword>
<dbReference type="GO" id="GO:0003684">
    <property type="term" value="F:damaged DNA binding"/>
    <property type="evidence" value="ECO:0007669"/>
    <property type="project" value="InterPro"/>
</dbReference>
<feature type="binding site" evidence="15">
    <location>
        <position position="109"/>
    </location>
    <ligand>
        <name>DNA</name>
        <dbReference type="ChEBI" id="CHEBI:16991"/>
    </ligand>
</feature>